<dbReference type="GO" id="GO:0000266">
    <property type="term" value="P:mitochondrial fission"/>
    <property type="evidence" value="ECO:0007669"/>
    <property type="project" value="TreeGrafter"/>
</dbReference>
<protein>
    <recommendedName>
        <fullName evidence="7">P-loop containing nucleoside triphosphate hydrolase protein</fullName>
    </recommendedName>
</protein>
<accession>A0AAW0BXJ5</accession>
<dbReference type="Proteomes" id="UP001383192">
    <property type="component" value="Unassembled WGS sequence"/>
</dbReference>
<dbReference type="GO" id="GO:0005874">
    <property type="term" value="C:microtubule"/>
    <property type="evidence" value="ECO:0007669"/>
    <property type="project" value="TreeGrafter"/>
</dbReference>
<dbReference type="PROSITE" id="PS51718">
    <property type="entry name" value="G_DYNAMIN_2"/>
    <property type="match status" value="1"/>
</dbReference>
<dbReference type="InterPro" id="IPR000375">
    <property type="entry name" value="Dynamin_stalk"/>
</dbReference>
<dbReference type="PANTHER" id="PTHR11566">
    <property type="entry name" value="DYNAMIN"/>
    <property type="match status" value="1"/>
</dbReference>
<evidence type="ECO:0000259" key="3">
    <source>
        <dbReference type="PROSITE" id="PS51388"/>
    </source>
</evidence>
<keyword evidence="2" id="KW-0342">GTP-binding</keyword>
<sequence length="691" mass="78178">MSRDMDVDARTEVTSSPTEAINSFGVKLSPEGRRMLDTVNKLHDTGAQVDIDLPQIAVVGNQSAGKSSLIEAILNGITLPRASGTCTRCPTEVRLKSSDQPWECRVSLRFITDSNGQKLGQVRLEQFGDTIYKKEDVEERIRRAQRAIFNPHIDRQRFLENEIMDNIKTDAFSTNSIGLDISGRDVVDLSFVDLPGEIYPSRFLGVCDSLMQIQTFAGLIRTTSDGNTADIDLVQSMVESYIQKPSSDFMNQGALQLAKQFDVNGERTVGVLTKPDRIERGDEHEWLGFIRGENQRLTNNWFCVKQPGTSDLQKGITWEQARENENKFFATMSPWRDLDATYQKYLRTGNLVNRLSDILSNLISQRLPAIQAELSHMIQEVRESLRELPKEPTKDPQTEISSMIHVFAATISKHVEGVPNSRGLLQVIRPSQEKFRKAIRSTAPRFQPFEGTELVEGLVPDPDPPFIKHEEEAEGQLTNTELTDIISVDTVMERARELVIQEYLQKRHEAALRYIDWLVSLENHPFTSNTHYFCDYRDKFLGYYKGKRQEVKNPKLLHQALVDGVGPEIQAAPTALAAIGLSVKTEDLSRLLPPDDMEPALNIMAEVRAYFQVAYKRFADMVPLAIDYELVRGLERDLLPNLFAGLRIHSEDGARICHDLAQESPQVAGRREELNKKLERLLSAIQELSKL</sequence>
<dbReference type="GO" id="GO:0003924">
    <property type="term" value="F:GTPase activity"/>
    <property type="evidence" value="ECO:0007669"/>
    <property type="project" value="InterPro"/>
</dbReference>
<dbReference type="PANTHER" id="PTHR11566:SF21">
    <property type="entry name" value="DYNAMIN RELATED PROTEIN 1, ISOFORM A"/>
    <property type="match status" value="1"/>
</dbReference>
<dbReference type="InterPro" id="IPR027417">
    <property type="entry name" value="P-loop_NTPase"/>
</dbReference>
<dbReference type="GO" id="GO:0008017">
    <property type="term" value="F:microtubule binding"/>
    <property type="evidence" value="ECO:0007669"/>
    <property type="project" value="TreeGrafter"/>
</dbReference>
<dbReference type="GO" id="GO:0006897">
    <property type="term" value="P:endocytosis"/>
    <property type="evidence" value="ECO:0007669"/>
    <property type="project" value="TreeGrafter"/>
</dbReference>
<dbReference type="InterPro" id="IPR003130">
    <property type="entry name" value="GED"/>
</dbReference>
<comment type="caution">
    <text evidence="5">The sequence shown here is derived from an EMBL/GenBank/DDBJ whole genome shotgun (WGS) entry which is preliminary data.</text>
</comment>
<dbReference type="Pfam" id="PF00350">
    <property type="entry name" value="Dynamin_N"/>
    <property type="match status" value="1"/>
</dbReference>
<dbReference type="CDD" id="cd08771">
    <property type="entry name" value="DLP_1"/>
    <property type="match status" value="1"/>
</dbReference>
<dbReference type="PRINTS" id="PR00195">
    <property type="entry name" value="DYNAMIN"/>
</dbReference>
<dbReference type="InterPro" id="IPR001401">
    <property type="entry name" value="Dynamin_GTPase"/>
</dbReference>
<evidence type="ECO:0000256" key="2">
    <source>
        <dbReference type="ARBA" id="ARBA00023134"/>
    </source>
</evidence>
<evidence type="ECO:0008006" key="7">
    <source>
        <dbReference type="Google" id="ProtNLM"/>
    </source>
</evidence>
<evidence type="ECO:0000313" key="6">
    <source>
        <dbReference type="Proteomes" id="UP001383192"/>
    </source>
</evidence>
<evidence type="ECO:0000259" key="4">
    <source>
        <dbReference type="PROSITE" id="PS51718"/>
    </source>
</evidence>
<name>A0AAW0BXJ5_9AGAR</name>
<dbReference type="GO" id="GO:0005739">
    <property type="term" value="C:mitochondrion"/>
    <property type="evidence" value="ECO:0007669"/>
    <property type="project" value="TreeGrafter"/>
</dbReference>
<dbReference type="Pfam" id="PF01031">
    <property type="entry name" value="Dynamin_M"/>
    <property type="match status" value="1"/>
</dbReference>
<feature type="domain" description="GED" evidence="3">
    <location>
        <begin position="600"/>
        <end position="691"/>
    </location>
</feature>
<dbReference type="SMART" id="SM00053">
    <property type="entry name" value="DYNc"/>
    <property type="match status" value="1"/>
</dbReference>
<keyword evidence="1" id="KW-0547">Nucleotide-binding</keyword>
<dbReference type="PROSITE" id="PS51388">
    <property type="entry name" value="GED"/>
    <property type="match status" value="1"/>
</dbReference>
<reference evidence="5 6" key="1">
    <citation type="submission" date="2024-01" db="EMBL/GenBank/DDBJ databases">
        <title>A draft genome for a cacao thread blight-causing isolate of Paramarasmius palmivorus.</title>
        <authorList>
            <person name="Baruah I.K."/>
            <person name="Bukari Y."/>
            <person name="Amoako-Attah I."/>
            <person name="Meinhardt L.W."/>
            <person name="Bailey B.A."/>
            <person name="Cohen S.P."/>
        </authorList>
    </citation>
    <scope>NUCLEOTIDE SEQUENCE [LARGE SCALE GENOMIC DNA]</scope>
    <source>
        <strain evidence="5 6">GH-12</strain>
    </source>
</reference>
<evidence type="ECO:0000256" key="1">
    <source>
        <dbReference type="ARBA" id="ARBA00022741"/>
    </source>
</evidence>
<dbReference type="GO" id="GO:0016559">
    <property type="term" value="P:peroxisome fission"/>
    <property type="evidence" value="ECO:0007669"/>
    <property type="project" value="TreeGrafter"/>
</dbReference>
<dbReference type="InterPro" id="IPR022812">
    <property type="entry name" value="Dynamin"/>
</dbReference>
<dbReference type="SMART" id="SM00302">
    <property type="entry name" value="GED"/>
    <property type="match status" value="1"/>
</dbReference>
<evidence type="ECO:0000313" key="5">
    <source>
        <dbReference type="EMBL" id="KAK7030954.1"/>
    </source>
</evidence>
<dbReference type="GO" id="GO:0016020">
    <property type="term" value="C:membrane"/>
    <property type="evidence" value="ECO:0007669"/>
    <property type="project" value="TreeGrafter"/>
</dbReference>
<dbReference type="AlphaFoldDB" id="A0AAW0BXJ5"/>
<dbReference type="InterPro" id="IPR030381">
    <property type="entry name" value="G_DYNAMIN_dom"/>
</dbReference>
<dbReference type="GO" id="GO:0005525">
    <property type="term" value="F:GTP binding"/>
    <property type="evidence" value="ECO:0007669"/>
    <property type="project" value="InterPro"/>
</dbReference>
<proteinExistence type="predicted"/>
<dbReference type="GO" id="GO:0048312">
    <property type="term" value="P:intracellular distribution of mitochondria"/>
    <property type="evidence" value="ECO:0007669"/>
    <property type="project" value="TreeGrafter"/>
</dbReference>
<dbReference type="SUPFAM" id="SSF52540">
    <property type="entry name" value="P-loop containing nucleoside triphosphate hydrolases"/>
    <property type="match status" value="1"/>
</dbReference>
<dbReference type="Gene3D" id="3.40.50.300">
    <property type="entry name" value="P-loop containing nucleotide triphosphate hydrolases"/>
    <property type="match status" value="1"/>
</dbReference>
<dbReference type="Gene3D" id="1.20.120.1240">
    <property type="entry name" value="Dynamin, middle domain"/>
    <property type="match status" value="1"/>
</dbReference>
<dbReference type="EMBL" id="JAYKXP010000073">
    <property type="protein sequence ID" value="KAK7030954.1"/>
    <property type="molecule type" value="Genomic_DNA"/>
</dbReference>
<dbReference type="InterPro" id="IPR045063">
    <property type="entry name" value="Dynamin_N"/>
</dbReference>
<feature type="domain" description="Dynamin-type G" evidence="4">
    <location>
        <begin position="50"/>
        <end position="368"/>
    </location>
</feature>
<keyword evidence="6" id="KW-1185">Reference proteome</keyword>
<dbReference type="Pfam" id="PF02212">
    <property type="entry name" value="GED"/>
    <property type="match status" value="1"/>
</dbReference>
<gene>
    <name evidence="5" type="ORF">VNI00_013901</name>
</gene>
<dbReference type="InterPro" id="IPR020850">
    <property type="entry name" value="GED_dom"/>
</dbReference>
<organism evidence="5 6">
    <name type="scientific">Paramarasmius palmivorus</name>
    <dbReference type="NCBI Taxonomy" id="297713"/>
    <lineage>
        <taxon>Eukaryota</taxon>
        <taxon>Fungi</taxon>
        <taxon>Dikarya</taxon>
        <taxon>Basidiomycota</taxon>
        <taxon>Agaricomycotina</taxon>
        <taxon>Agaricomycetes</taxon>
        <taxon>Agaricomycetidae</taxon>
        <taxon>Agaricales</taxon>
        <taxon>Marasmiineae</taxon>
        <taxon>Marasmiaceae</taxon>
        <taxon>Paramarasmius</taxon>
    </lineage>
</organism>